<dbReference type="Proteomes" id="UP000071859">
    <property type="component" value="Unassembled WGS sequence"/>
</dbReference>
<accession>A0A158EHV1</accession>
<reference evidence="1" key="1">
    <citation type="submission" date="2016-01" db="EMBL/GenBank/DDBJ databases">
        <authorList>
            <person name="Peeters C."/>
        </authorList>
    </citation>
    <scope>NUCLEOTIDE SEQUENCE</scope>
    <source>
        <strain evidence="1">LMG 29321</strain>
    </source>
</reference>
<comment type="caution">
    <text evidence="1">The sequence shown here is derived from an EMBL/GenBank/DDBJ whole genome shotgun (WGS) entry which is preliminary data.</text>
</comment>
<organism evidence="1 2">
    <name type="scientific">Caballeronia calidae</name>
    <dbReference type="NCBI Taxonomy" id="1777139"/>
    <lineage>
        <taxon>Bacteria</taxon>
        <taxon>Pseudomonadati</taxon>
        <taxon>Pseudomonadota</taxon>
        <taxon>Betaproteobacteria</taxon>
        <taxon>Burkholderiales</taxon>
        <taxon>Burkholderiaceae</taxon>
        <taxon>Caballeronia</taxon>
    </lineage>
</organism>
<keyword evidence="2" id="KW-1185">Reference proteome</keyword>
<protein>
    <recommendedName>
        <fullName evidence="3">StdB protein</fullName>
    </recommendedName>
</protein>
<name>A0A158EHV1_9BURK</name>
<dbReference type="RefSeq" id="WP_062612295.1">
    <property type="nucleotide sequence ID" value="NZ_FCOX02000114.1"/>
</dbReference>
<dbReference type="NCBIfam" id="NF041292">
    <property type="entry name" value="StbB"/>
    <property type="match status" value="1"/>
</dbReference>
<dbReference type="AlphaFoldDB" id="A0A158EHV1"/>
<dbReference type="InterPro" id="IPR047985">
    <property type="entry name" value="StbB-like"/>
</dbReference>
<proteinExistence type="predicted"/>
<dbReference type="OrthoDB" id="5877230at2"/>
<gene>
    <name evidence="1" type="ORF">AWB78_08046</name>
</gene>
<evidence type="ECO:0000313" key="1">
    <source>
        <dbReference type="EMBL" id="SAL06394.1"/>
    </source>
</evidence>
<evidence type="ECO:0008006" key="3">
    <source>
        <dbReference type="Google" id="ProtNLM"/>
    </source>
</evidence>
<evidence type="ECO:0000313" key="2">
    <source>
        <dbReference type="Proteomes" id="UP000071859"/>
    </source>
</evidence>
<sequence length="234" mass="26205">MKIAVLNYSGSVGKTVAAHHLLKPRMSEAAFFSVETINQSASDIGASEVSQLQGKKFGELLEALVLEENAIVDIGASNIESFFESMSRFSDSEREFDLYVVPVTPDQKAWQESLKTVEALSNIGVQAECIRLLPNRIVADPADEIPAIFNYVKKTKKARISEHAYLFESEIYGYLAAKRMSFAELIDDGMDYRAMAKSETDTEKAKDYARRYRWKKLAIPVRNNQDDAFTALVA</sequence>
<dbReference type="EMBL" id="FCOX02000114">
    <property type="protein sequence ID" value="SAL06394.1"/>
    <property type="molecule type" value="Genomic_DNA"/>
</dbReference>